<comment type="caution">
    <text evidence="1">The sequence shown here is derived from an EMBL/GenBank/DDBJ whole genome shotgun (WGS) entry which is preliminary data.</text>
</comment>
<evidence type="ECO:0000313" key="1">
    <source>
        <dbReference type="EMBL" id="KAF7274555.1"/>
    </source>
</evidence>
<name>A0A834IB13_RHYFE</name>
<keyword evidence="2" id="KW-1185">Reference proteome</keyword>
<reference evidence="1" key="1">
    <citation type="submission" date="2020-08" db="EMBL/GenBank/DDBJ databases">
        <title>Genome sequencing and assembly of the red palm weevil Rhynchophorus ferrugineus.</title>
        <authorList>
            <person name="Dias G.B."/>
            <person name="Bergman C.M."/>
            <person name="Manee M."/>
        </authorList>
    </citation>
    <scope>NUCLEOTIDE SEQUENCE</scope>
    <source>
        <strain evidence="1">AA-2017</strain>
        <tissue evidence="1">Whole larva</tissue>
    </source>
</reference>
<dbReference type="Proteomes" id="UP000625711">
    <property type="component" value="Unassembled WGS sequence"/>
</dbReference>
<feature type="non-terminal residue" evidence="1">
    <location>
        <position position="1"/>
    </location>
</feature>
<organism evidence="1 2">
    <name type="scientific">Rhynchophorus ferrugineus</name>
    <name type="common">Red palm weevil</name>
    <name type="synonym">Curculio ferrugineus</name>
    <dbReference type="NCBI Taxonomy" id="354439"/>
    <lineage>
        <taxon>Eukaryota</taxon>
        <taxon>Metazoa</taxon>
        <taxon>Ecdysozoa</taxon>
        <taxon>Arthropoda</taxon>
        <taxon>Hexapoda</taxon>
        <taxon>Insecta</taxon>
        <taxon>Pterygota</taxon>
        <taxon>Neoptera</taxon>
        <taxon>Endopterygota</taxon>
        <taxon>Coleoptera</taxon>
        <taxon>Polyphaga</taxon>
        <taxon>Cucujiformia</taxon>
        <taxon>Curculionidae</taxon>
        <taxon>Dryophthorinae</taxon>
        <taxon>Rhynchophorus</taxon>
    </lineage>
</organism>
<accession>A0A834IB13</accession>
<dbReference type="AlphaFoldDB" id="A0A834IB13"/>
<dbReference type="EMBL" id="JAACXV010012599">
    <property type="protein sequence ID" value="KAF7274555.1"/>
    <property type="molecule type" value="Genomic_DNA"/>
</dbReference>
<gene>
    <name evidence="1" type="ORF">GWI33_012795</name>
</gene>
<evidence type="ECO:0000313" key="2">
    <source>
        <dbReference type="Proteomes" id="UP000625711"/>
    </source>
</evidence>
<protein>
    <submittedName>
        <fullName evidence="1">Uncharacterized protein</fullName>
    </submittedName>
</protein>
<sequence>ESRIGAIGIKCMLLDCANH</sequence>
<proteinExistence type="predicted"/>